<dbReference type="AlphaFoldDB" id="A0ABD3CHX6"/>
<accession>A0ABD3CHX6</accession>
<gene>
    <name evidence="2" type="ORF">CASFOL_026718</name>
</gene>
<dbReference type="EMBL" id="JAVIJP010000034">
    <property type="protein sequence ID" value="KAL3629496.1"/>
    <property type="molecule type" value="Genomic_DNA"/>
</dbReference>
<evidence type="ECO:0000313" key="3">
    <source>
        <dbReference type="Proteomes" id="UP001632038"/>
    </source>
</evidence>
<dbReference type="PANTHER" id="PTHR44259">
    <property type="entry name" value="OS07G0183000 PROTEIN-RELATED"/>
    <property type="match status" value="1"/>
</dbReference>
<dbReference type="InterPro" id="IPR050942">
    <property type="entry name" value="F-box_BR-signaling"/>
</dbReference>
<dbReference type="InterPro" id="IPR005174">
    <property type="entry name" value="KIB1-4_b-propeller"/>
</dbReference>
<organism evidence="2 3">
    <name type="scientific">Castilleja foliolosa</name>
    <dbReference type="NCBI Taxonomy" id="1961234"/>
    <lineage>
        <taxon>Eukaryota</taxon>
        <taxon>Viridiplantae</taxon>
        <taxon>Streptophyta</taxon>
        <taxon>Embryophyta</taxon>
        <taxon>Tracheophyta</taxon>
        <taxon>Spermatophyta</taxon>
        <taxon>Magnoliopsida</taxon>
        <taxon>eudicotyledons</taxon>
        <taxon>Gunneridae</taxon>
        <taxon>Pentapetalae</taxon>
        <taxon>asterids</taxon>
        <taxon>lamiids</taxon>
        <taxon>Lamiales</taxon>
        <taxon>Orobanchaceae</taxon>
        <taxon>Pedicularideae</taxon>
        <taxon>Castillejinae</taxon>
        <taxon>Castilleja</taxon>
    </lineage>
</organism>
<evidence type="ECO:0000313" key="2">
    <source>
        <dbReference type="EMBL" id="KAL3629496.1"/>
    </source>
</evidence>
<name>A0ABD3CHX6_9LAMI</name>
<comment type="caution">
    <text evidence="2">The sequence shown here is derived from an EMBL/GenBank/DDBJ whole genome shotgun (WGS) entry which is preliminary data.</text>
</comment>
<protein>
    <recommendedName>
        <fullName evidence="1">KIB1-4 beta-propeller domain-containing protein</fullName>
    </recommendedName>
</protein>
<reference evidence="3" key="1">
    <citation type="journal article" date="2024" name="IScience">
        <title>Strigolactones Initiate the Formation of Haustorium-like Structures in Castilleja.</title>
        <authorList>
            <person name="Buerger M."/>
            <person name="Peterson D."/>
            <person name="Chory J."/>
        </authorList>
    </citation>
    <scope>NUCLEOTIDE SEQUENCE [LARGE SCALE GENOMIC DNA]</scope>
</reference>
<keyword evidence="3" id="KW-1185">Reference proteome</keyword>
<proteinExistence type="predicted"/>
<sequence>MDRVAPDGSCFNYSDERCPDRCHYMTIGFEIWKYYPEERKFKYLDSSLLGGLAIFVGLHSHSVAIQASEFPEVKPNSIYFTDGYCAGKLEGDDEDEDDDEVFCRGHDIGVFNYQDETVSPCYYPCDAPSFKNILPPPIWFFPRRTI</sequence>
<evidence type="ECO:0000259" key="1">
    <source>
        <dbReference type="Pfam" id="PF03478"/>
    </source>
</evidence>
<dbReference type="Pfam" id="PF03478">
    <property type="entry name" value="Beta-prop_KIB1-4"/>
    <property type="match status" value="1"/>
</dbReference>
<feature type="domain" description="KIB1-4 beta-propeller" evidence="1">
    <location>
        <begin position="22"/>
        <end position="112"/>
    </location>
</feature>
<dbReference type="PANTHER" id="PTHR44259:SF37">
    <property type="entry name" value="DUF1618 DOMAIN-CONTAINING PROTEIN"/>
    <property type="match status" value="1"/>
</dbReference>
<dbReference type="Proteomes" id="UP001632038">
    <property type="component" value="Unassembled WGS sequence"/>
</dbReference>